<dbReference type="Proteomes" id="UP000198282">
    <property type="component" value="Unassembled WGS sequence"/>
</dbReference>
<evidence type="ECO:0000256" key="1">
    <source>
        <dbReference type="SAM" id="MobiDB-lite"/>
    </source>
</evidence>
<gene>
    <name evidence="2" type="ORF">SAMN05216276_108114</name>
</gene>
<dbReference type="EMBL" id="FZOD01000081">
    <property type="protein sequence ID" value="SNT60996.1"/>
    <property type="molecule type" value="Genomic_DNA"/>
</dbReference>
<name>A0A239P1M8_9ACTN</name>
<reference evidence="2 3" key="1">
    <citation type="submission" date="2017-06" db="EMBL/GenBank/DDBJ databases">
        <authorList>
            <person name="Kim H.J."/>
            <person name="Triplett B.A."/>
        </authorList>
    </citation>
    <scope>NUCLEOTIDE SEQUENCE [LARGE SCALE GENOMIC DNA]</scope>
    <source>
        <strain evidence="2 3">CGMCC 4.2132</strain>
    </source>
</reference>
<keyword evidence="3" id="KW-1185">Reference proteome</keyword>
<feature type="compositionally biased region" description="Basic and acidic residues" evidence="1">
    <location>
        <begin position="81"/>
        <end position="92"/>
    </location>
</feature>
<feature type="compositionally biased region" description="Low complexity" evidence="1">
    <location>
        <begin position="129"/>
        <end position="141"/>
    </location>
</feature>
<proteinExistence type="predicted"/>
<feature type="region of interest" description="Disordered" evidence="1">
    <location>
        <begin position="52"/>
        <end position="197"/>
    </location>
</feature>
<feature type="compositionally biased region" description="Basic and acidic residues" evidence="1">
    <location>
        <begin position="112"/>
        <end position="128"/>
    </location>
</feature>
<accession>A0A239P1M8</accession>
<dbReference type="AlphaFoldDB" id="A0A239P1M8"/>
<evidence type="ECO:0000313" key="3">
    <source>
        <dbReference type="Proteomes" id="UP000198282"/>
    </source>
</evidence>
<evidence type="ECO:0000313" key="2">
    <source>
        <dbReference type="EMBL" id="SNT60996.1"/>
    </source>
</evidence>
<protein>
    <submittedName>
        <fullName evidence="2">Uncharacterized protein</fullName>
    </submittedName>
</protein>
<feature type="compositionally biased region" description="Basic residues" evidence="1">
    <location>
        <begin position="93"/>
        <end position="108"/>
    </location>
</feature>
<organism evidence="2 3">
    <name type="scientific">Streptosporangium subroseum</name>
    <dbReference type="NCBI Taxonomy" id="106412"/>
    <lineage>
        <taxon>Bacteria</taxon>
        <taxon>Bacillati</taxon>
        <taxon>Actinomycetota</taxon>
        <taxon>Actinomycetes</taxon>
        <taxon>Streptosporangiales</taxon>
        <taxon>Streptosporangiaceae</taxon>
        <taxon>Streptosporangium</taxon>
    </lineage>
</organism>
<feature type="compositionally biased region" description="Polar residues" evidence="1">
    <location>
        <begin position="172"/>
        <end position="186"/>
    </location>
</feature>
<sequence>MGDQLLPRKSRLAPGPLSNNRVGALAVAAAAGILLMSSQVPANATIGNTEGVYSSSQNSPVLHIGSSLDGGRRFGPHGHHGLRDSHGSSDRGRGHKAGRNHRHAKGGKPGRANREGRNGRGMGEDRPSSAEPAEAVGPAGATDSQESAPQKARSQESAPQKPRAQKAGPQGSGSEESAPQQPQSAGGTQGIDGLTGAAQGVNSAEGVQGLVGTGIGGLVDPSDAQTANGLAIVSGLIGLDGRDSVNLQELQGLIGQ</sequence>